<sequence length="190" mass="21569">MFDYGKPLLLCSLSEGHKYAAQVNGSILDCFNNGRAGIQLHKFNCRKVDPLFLQVHSQRDIAALQTGNTDSFALKSLLCQLLELIRTFRKRKQRGALRHLSADDNNIIALVYVVQHSGCACRGCVQLIGDQRSQILRIGIVGGKLHIQAFLRIKSGFRGQYREKMGNSITPRRHSQLDWFCRLWRFAAIL</sequence>
<proteinExistence type="predicted"/>
<reference evidence="1" key="1">
    <citation type="submission" date="2019-08" db="EMBL/GenBank/DDBJ databases">
        <authorList>
            <person name="Kucharzyk K."/>
            <person name="Murdoch R.W."/>
            <person name="Higgins S."/>
            <person name="Loffler F."/>
        </authorList>
    </citation>
    <scope>NUCLEOTIDE SEQUENCE</scope>
</reference>
<comment type="caution">
    <text evidence="1">The sequence shown here is derived from an EMBL/GenBank/DDBJ whole genome shotgun (WGS) entry which is preliminary data.</text>
</comment>
<accession>A0A645FXL3</accession>
<gene>
    <name evidence="1" type="ORF">SDC9_166668</name>
</gene>
<protein>
    <submittedName>
        <fullName evidence="1">Uncharacterized protein</fullName>
    </submittedName>
</protein>
<dbReference type="EMBL" id="VSSQ01066836">
    <property type="protein sequence ID" value="MPN19301.1"/>
    <property type="molecule type" value="Genomic_DNA"/>
</dbReference>
<name>A0A645FXL3_9ZZZZ</name>
<organism evidence="1">
    <name type="scientific">bioreactor metagenome</name>
    <dbReference type="NCBI Taxonomy" id="1076179"/>
    <lineage>
        <taxon>unclassified sequences</taxon>
        <taxon>metagenomes</taxon>
        <taxon>ecological metagenomes</taxon>
    </lineage>
</organism>
<dbReference type="AlphaFoldDB" id="A0A645FXL3"/>
<evidence type="ECO:0000313" key="1">
    <source>
        <dbReference type="EMBL" id="MPN19301.1"/>
    </source>
</evidence>